<dbReference type="EMBL" id="HG722302">
    <property type="protein sequence ID" value="CDJ61965.1"/>
    <property type="molecule type" value="Genomic_DNA"/>
</dbReference>
<sequence>MARQNRRMDSARLLHPTATSHGRPLRGIDGTYLPEQGNPKVENNRRKSFRSGTGSFSDPADHYAQVDWTPWDCCRCAAETRDAMLEKVADAFGRYALFVYRHPIKDADDYRMLFQGNVTRSEVILIAANDEMSNLLDASFLNAVWDMHMKILDIRVTAEEEGDALADAAVAIAETGDTLELPSRRLQYTESFDNRHRVTYPQRSESKATDAKQLQMLTPRKLAWGDPASIVQQHFVEQQLRQQLQQQNQQPQWIHTGGGGRRRREAQDAAAAQHQQQQEVFPSLQAQESEGVCDPERELPRVRITGLACRPPLAAGEYGFQNLCFKDSTGACEAPDGIIFVYGHKRWAVDIRRKPHLNFAFSEYQITDDAKLRPFALRWERKLQQLLQTERLPGAKMGLKTERSLSDELAASSSAGPGGEVVLIAAAGSLIGVYVWVVNFSRSHLRSKAIVALTGAGAALLGYLGGAGVCFMAGVISTGTAAAAPLLVVGIGVDDTLVLLQSYSLTVHKRSAADRLQLTLRDSGVGITITTLTNLMTFGIGAFSPYLAIKSFCLLCLSGLFLGYIMCLTFFLGFLALDAKAEAAGQVMAIFRCCPMKIMRDSSPTKTQTHQNLQQQQQQKRQMRTLKGLPMLQYVDKTRLPGADASALSACASDIFQCITMQVEAALQQQQQQRLIEAETRRIRKRQAPKKKEQQEKGPARRKKDAKTSVTSTSSGTEGKKQDNVSSDSEDRKKKTRQRKQPERKTNARKKKRVEARNSNKQDNTPSTKQSIKSGSIRSTRSSAKKRQQQQRQRRAKALRPALKGRRQQQQQQQQEPQEGEAGGPEVGSTADVEANSKLAAGVAAAGAIASDASLNRGQLRTGGVPVRVTRPRRTTVHFYRKTSTAPLASSLLQLQQKRQQFQQESEWRDQVVVNLCVGSGSAVVAAAAEAAEAAFNTTGRSWSGERIARLQLLQRLGGDGLAEPQ</sequence>
<feature type="region of interest" description="Disordered" evidence="2">
    <location>
        <begin position="243"/>
        <end position="267"/>
    </location>
</feature>
<feature type="compositionally biased region" description="Polar residues" evidence="2">
    <location>
        <begin position="761"/>
        <end position="777"/>
    </location>
</feature>
<reference evidence="5" key="2">
    <citation type="submission" date="2013-10" db="EMBL/GenBank/DDBJ databases">
        <authorList>
            <person name="Aslett M."/>
        </authorList>
    </citation>
    <scope>NUCLEOTIDE SEQUENCE [LARGE SCALE GENOMIC DNA]</scope>
    <source>
        <strain evidence="5">Weybridge</strain>
    </source>
</reference>
<dbReference type="Gene3D" id="1.20.1640.10">
    <property type="entry name" value="Multidrug efflux transporter AcrB transmembrane domain"/>
    <property type="match status" value="1"/>
</dbReference>
<proteinExistence type="inferred from homology"/>
<dbReference type="VEuPathDB" id="ToxoDB:EMWEY_00046900"/>
<feature type="compositionally biased region" description="Low complexity" evidence="2">
    <location>
        <begin position="808"/>
        <end position="817"/>
    </location>
</feature>
<feature type="transmembrane region" description="Helical" evidence="3">
    <location>
        <begin position="549"/>
        <end position="577"/>
    </location>
</feature>
<feature type="compositionally biased region" description="Basic residues" evidence="2">
    <location>
        <begin position="783"/>
        <end position="807"/>
    </location>
</feature>
<dbReference type="InterPro" id="IPR053958">
    <property type="entry name" value="HMGCR/SNAP/NPC1-like_SSD"/>
</dbReference>
<feature type="compositionally biased region" description="Basic and acidic residues" evidence="2">
    <location>
        <begin position="718"/>
        <end position="733"/>
    </location>
</feature>
<keyword evidence="3" id="KW-0472">Membrane</keyword>
<feature type="domain" description="SSD" evidence="4">
    <location>
        <begin position="420"/>
        <end position="577"/>
    </location>
</feature>
<protein>
    <recommendedName>
        <fullName evidence="4">SSD domain-containing protein</fullName>
    </recommendedName>
</protein>
<dbReference type="InterPro" id="IPR051697">
    <property type="entry name" value="Patched_domain-protein"/>
</dbReference>
<evidence type="ECO:0000313" key="6">
    <source>
        <dbReference type="Proteomes" id="UP000030763"/>
    </source>
</evidence>
<organism evidence="5 6">
    <name type="scientific">Eimeria maxima</name>
    <name type="common">Coccidian parasite</name>
    <dbReference type="NCBI Taxonomy" id="5804"/>
    <lineage>
        <taxon>Eukaryota</taxon>
        <taxon>Sar</taxon>
        <taxon>Alveolata</taxon>
        <taxon>Apicomplexa</taxon>
        <taxon>Conoidasida</taxon>
        <taxon>Coccidia</taxon>
        <taxon>Eucoccidiorida</taxon>
        <taxon>Eimeriorina</taxon>
        <taxon>Eimeriidae</taxon>
        <taxon>Eimeria</taxon>
    </lineage>
</organism>
<evidence type="ECO:0000259" key="4">
    <source>
        <dbReference type="PROSITE" id="PS50156"/>
    </source>
</evidence>
<dbReference type="AlphaFoldDB" id="U6MJY4"/>
<feature type="region of interest" description="Disordered" evidence="2">
    <location>
        <begin position="1"/>
        <end position="55"/>
    </location>
</feature>
<reference evidence="5" key="1">
    <citation type="submission" date="2013-10" db="EMBL/GenBank/DDBJ databases">
        <title>Genomic analysis of the causative agents of coccidiosis in chickens.</title>
        <authorList>
            <person name="Reid A.J."/>
            <person name="Blake D."/>
            <person name="Billington K."/>
            <person name="Browne H."/>
            <person name="Dunn M."/>
            <person name="Hung S."/>
            <person name="Kawahara F."/>
            <person name="Miranda-Saavedra D."/>
            <person name="Mourier T."/>
            <person name="Nagra H."/>
            <person name="Otto T.D."/>
            <person name="Rawlings N."/>
            <person name="Sanchez A."/>
            <person name="Sanders M."/>
            <person name="Subramaniam C."/>
            <person name="Tay Y."/>
            <person name="Dear P."/>
            <person name="Doerig C."/>
            <person name="Gruber A."/>
            <person name="Parkinson J."/>
            <person name="Shirley M."/>
            <person name="Wan K.L."/>
            <person name="Berriman M."/>
            <person name="Tomley F."/>
            <person name="Pain A."/>
        </authorList>
    </citation>
    <scope>NUCLEOTIDE SEQUENCE [LARGE SCALE GENOMIC DNA]</scope>
    <source>
        <strain evidence="5">Weybridge</strain>
    </source>
</reference>
<keyword evidence="3" id="KW-0812">Transmembrane</keyword>
<feature type="region of interest" description="Disordered" evidence="2">
    <location>
        <begin position="602"/>
        <end position="621"/>
    </location>
</feature>
<accession>U6MJY4</accession>
<keyword evidence="6" id="KW-1185">Reference proteome</keyword>
<feature type="compositionally biased region" description="Low complexity" evidence="2">
    <location>
        <begin position="243"/>
        <end position="252"/>
    </location>
</feature>
<feature type="compositionally biased region" description="Basic and acidic residues" evidence="2">
    <location>
        <begin position="690"/>
        <end position="699"/>
    </location>
</feature>
<feature type="compositionally biased region" description="Basic and acidic residues" evidence="2">
    <location>
        <begin position="1"/>
        <end position="12"/>
    </location>
</feature>
<dbReference type="Pfam" id="PF12349">
    <property type="entry name" value="Sterol-sensing"/>
    <property type="match status" value="1"/>
</dbReference>
<comment type="similarity">
    <text evidence="1">Belongs to the patched family.</text>
</comment>
<evidence type="ECO:0000256" key="1">
    <source>
        <dbReference type="ARBA" id="ARBA00005585"/>
    </source>
</evidence>
<dbReference type="PROSITE" id="PS50156">
    <property type="entry name" value="SSD"/>
    <property type="match status" value="1"/>
</dbReference>
<dbReference type="Proteomes" id="UP000030763">
    <property type="component" value="Unassembled WGS sequence"/>
</dbReference>
<feature type="compositionally biased region" description="Low complexity" evidence="2">
    <location>
        <begin position="708"/>
        <end position="717"/>
    </location>
</feature>
<dbReference type="OrthoDB" id="6510177at2759"/>
<evidence type="ECO:0000256" key="3">
    <source>
        <dbReference type="SAM" id="Phobius"/>
    </source>
</evidence>
<feature type="region of interest" description="Disordered" evidence="2">
    <location>
        <begin position="682"/>
        <end position="830"/>
    </location>
</feature>
<dbReference type="RefSeq" id="XP_013338615.1">
    <property type="nucleotide sequence ID" value="XM_013483161.1"/>
</dbReference>
<gene>
    <name evidence="5" type="ORF">EMWEY_00046900</name>
</gene>
<evidence type="ECO:0000313" key="5">
    <source>
        <dbReference type="EMBL" id="CDJ61965.1"/>
    </source>
</evidence>
<feature type="transmembrane region" description="Helical" evidence="3">
    <location>
        <begin position="450"/>
        <end position="476"/>
    </location>
</feature>
<feature type="transmembrane region" description="Helical" evidence="3">
    <location>
        <begin position="421"/>
        <end position="438"/>
    </location>
</feature>
<dbReference type="InterPro" id="IPR000731">
    <property type="entry name" value="SSD"/>
</dbReference>
<name>U6MJY4_EIMMA</name>
<feature type="non-terminal residue" evidence="5">
    <location>
        <position position="966"/>
    </location>
</feature>
<dbReference type="PANTHER" id="PTHR10796">
    <property type="entry name" value="PATCHED-RELATED"/>
    <property type="match status" value="1"/>
</dbReference>
<feature type="compositionally biased region" description="Low complexity" evidence="2">
    <location>
        <begin position="605"/>
        <end position="620"/>
    </location>
</feature>
<dbReference type="GO" id="GO:0016020">
    <property type="term" value="C:membrane"/>
    <property type="evidence" value="ECO:0007669"/>
    <property type="project" value="TreeGrafter"/>
</dbReference>
<dbReference type="GeneID" id="25338676"/>
<dbReference type="PANTHER" id="PTHR10796:SF92">
    <property type="entry name" value="PATCHED-RELATED, ISOFORM A"/>
    <property type="match status" value="1"/>
</dbReference>
<feature type="transmembrane region" description="Helical" evidence="3">
    <location>
        <begin position="524"/>
        <end position="543"/>
    </location>
</feature>
<keyword evidence="3" id="KW-1133">Transmembrane helix</keyword>
<dbReference type="SUPFAM" id="SSF82866">
    <property type="entry name" value="Multidrug efflux transporter AcrB transmembrane domain"/>
    <property type="match status" value="1"/>
</dbReference>
<evidence type="ECO:0000256" key="2">
    <source>
        <dbReference type="SAM" id="MobiDB-lite"/>
    </source>
</evidence>